<protein>
    <submittedName>
        <fullName evidence="1">Uncharacterized protein</fullName>
    </submittedName>
</protein>
<evidence type="ECO:0000313" key="1">
    <source>
        <dbReference type="EMBL" id="KAK0492228.1"/>
    </source>
</evidence>
<accession>A0AA39PX64</accession>
<comment type="caution">
    <text evidence="1">The sequence shown here is derived from an EMBL/GenBank/DDBJ whole genome shotgun (WGS) entry which is preliminary data.</text>
</comment>
<name>A0AA39PX64_9AGAR</name>
<dbReference type="AlphaFoldDB" id="A0AA39PX64"/>
<dbReference type="Proteomes" id="UP001175228">
    <property type="component" value="Unassembled WGS sequence"/>
</dbReference>
<dbReference type="EMBL" id="JAUEPU010000030">
    <property type="protein sequence ID" value="KAK0492228.1"/>
    <property type="molecule type" value="Genomic_DNA"/>
</dbReference>
<evidence type="ECO:0000313" key="2">
    <source>
        <dbReference type="Proteomes" id="UP001175228"/>
    </source>
</evidence>
<gene>
    <name evidence="1" type="ORF">EDD18DRAFT_506485</name>
</gene>
<reference evidence="1" key="1">
    <citation type="submission" date="2023-06" db="EMBL/GenBank/DDBJ databases">
        <authorList>
            <consortium name="Lawrence Berkeley National Laboratory"/>
            <person name="Ahrendt S."/>
            <person name="Sahu N."/>
            <person name="Indic B."/>
            <person name="Wong-Bajracharya J."/>
            <person name="Merenyi Z."/>
            <person name="Ke H.-M."/>
            <person name="Monk M."/>
            <person name="Kocsube S."/>
            <person name="Drula E."/>
            <person name="Lipzen A."/>
            <person name="Balint B."/>
            <person name="Henrissat B."/>
            <person name="Andreopoulos B."/>
            <person name="Martin F.M."/>
            <person name="Harder C.B."/>
            <person name="Rigling D."/>
            <person name="Ford K.L."/>
            <person name="Foster G.D."/>
            <person name="Pangilinan J."/>
            <person name="Papanicolaou A."/>
            <person name="Barry K."/>
            <person name="LaButti K."/>
            <person name="Viragh M."/>
            <person name="Koriabine M."/>
            <person name="Yan M."/>
            <person name="Riley R."/>
            <person name="Champramary S."/>
            <person name="Plett K.L."/>
            <person name="Tsai I.J."/>
            <person name="Slot J."/>
            <person name="Sipos G."/>
            <person name="Plett J."/>
            <person name="Nagy L.G."/>
            <person name="Grigoriev I.V."/>
        </authorList>
    </citation>
    <scope>NUCLEOTIDE SEQUENCE</scope>
    <source>
        <strain evidence="1">HWK02</strain>
    </source>
</reference>
<organism evidence="1 2">
    <name type="scientific">Armillaria luteobubalina</name>
    <dbReference type="NCBI Taxonomy" id="153913"/>
    <lineage>
        <taxon>Eukaryota</taxon>
        <taxon>Fungi</taxon>
        <taxon>Dikarya</taxon>
        <taxon>Basidiomycota</taxon>
        <taxon>Agaricomycotina</taxon>
        <taxon>Agaricomycetes</taxon>
        <taxon>Agaricomycetidae</taxon>
        <taxon>Agaricales</taxon>
        <taxon>Marasmiineae</taxon>
        <taxon>Physalacriaceae</taxon>
        <taxon>Armillaria</taxon>
    </lineage>
</organism>
<keyword evidence="2" id="KW-1185">Reference proteome</keyword>
<proteinExistence type="predicted"/>
<sequence>MCQRMAYVSRRIHLFFETKKAHLLVRSDGTRWLKCMHFQRHMITAIVDCNSRRCTRSLRHPRECRLPTCLQNFGDEIQRDIDKVDEYCFACRAAQARAARDAAAASSSS</sequence>